<gene>
    <name evidence="1" type="ORF">C8J28_11485</name>
</gene>
<comment type="caution">
    <text evidence="1">The sequence shown here is derived from an EMBL/GenBank/DDBJ whole genome shotgun (WGS) entry which is preliminary data.</text>
</comment>
<dbReference type="RefSeq" id="WP_101341255.1">
    <property type="nucleotide sequence ID" value="NZ_CP089971.1"/>
</dbReference>
<dbReference type="Proteomes" id="UP000244060">
    <property type="component" value="Unassembled WGS sequence"/>
</dbReference>
<reference evidence="1 2" key="1">
    <citation type="submission" date="2018-04" db="EMBL/GenBank/DDBJ databases">
        <title>Genomic Encyclopedia of Type Strains, Phase III (KMG-III): the genomes of soil and plant-associated and newly described type strains.</title>
        <authorList>
            <person name="Whitman W."/>
        </authorList>
    </citation>
    <scope>NUCLEOTIDE SEQUENCE [LARGE SCALE GENOMIC DNA]</scope>
    <source>
        <strain evidence="1 2">KA25</strain>
    </source>
</reference>
<sequence length="60" mass="6411">MRSATVTKTAISRAIAAWKECGLKVGGMEITKDGTIRITAAMDEPAPVAQRGGPKQWPTR</sequence>
<accession>A0A2T5JYV5</accession>
<dbReference type="EMBL" id="QAOT01000014">
    <property type="protein sequence ID" value="PTR15364.1"/>
    <property type="molecule type" value="Genomic_DNA"/>
</dbReference>
<proteinExistence type="predicted"/>
<protein>
    <submittedName>
        <fullName evidence="1">Uncharacterized protein</fullName>
    </submittedName>
</protein>
<organism evidence="1 2">
    <name type="scientific">Cereibacter azotoformans</name>
    <dbReference type="NCBI Taxonomy" id="43057"/>
    <lineage>
        <taxon>Bacteria</taxon>
        <taxon>Pseudomonadati</taxon>
        <taxon>Pseudomonadota</taxon>
        <taxon>Alphaproteobacteria</taxon>
        <taxon>Rhodobacterales</taxon>
        <taxon>Paracoccaceae</taxon>
        <taxon>Cereibacter</taxon>
    </lineage>
</organism>
<keyword evidence="2" id="KW-1185">Reference proteome</keyword>
<evidence type="ECO:0000313" key="2">
    <source>
        <dbReference type="Proteomes" id="UP000244060"/>
    </source>
</evidence>
<evidence type="ECO:0000313" key="1">
    <source>
        <dbReference type="EMBL" id="PTR15364.1"/>
    </source>
</evidence>
<name>A0A2T5JYV5_9RHOB</name>
<dbReference type="AlphaFoldDB" id="A0A2T5JYV5"/>